<gene>
    <name evidence="1" type="ORF">EVAR_43450_1</name>
</gene>
<sequence length="165" mass="18318">MAYFALYQIHDSIFKAPLTHSSSDIVFLPKTPATSLLAPPHMVDDDQLLSGGLQNHYNYTNFTSIHTVEPSAVTIRGCAYAGCSRGDIVERNDQIEQKCGLRGICSDLRVNIYYPFSNGRVRDDCDAIDGDRAAARTQILYTSLQRESNRNNANTLVNACRLSLN</sequence>
<dbReference type="Proteomes" id="UP000299102">
    <property type="component" value="Unassembled WGS sequence"/>
</dbReference>
<evidence type="ECO:0000313" key="1">
    <source>
        <dbReference type="EMBL" id="GBP72714.1"/>
    </source>
</evidence>
<keyword evidence="2" id="KW-1185">Reference proteome</keyword>
<evidence type="ECO:0000313" key="2">
    <source>
        <dbReference type="Proteomes" id="UP000299102"/>
    </source>
</evidence>
<comment type="caution">
    <text evidence="1">The sequence shown here is derived from an EMBL/GenBank/DDBJ whole genome shotgun (WGS) entry which is preliminary data.</text>
</comment>
<proteinExistence type="predicted"/>
<dbReference type="EMBL" id="BGZK01001154">
    <property type="protein sequence ID" value="GBP72714.1"/>
    <property type="molecule type" value="Genomic_DNA"/>
</dbReference>
<dbReference type="AlphaFoldDB" id="A0A4C1YCL6"/>
<protein>
    <submittedName>
        <fullName evidence="1">Uncharacterized protein</fullName>
    </submittedName>
</protein>
<organism evidence="1 2">
    <name type="scientific">Eumeta variegata</name>
    <name type="common">Bagworm moth</name>
    <name type="synonym">Eumeta japonica</name>
    <dbReference type="NCBI Taxonomy" id="151549"/>
    <lineage>
        <taxon>Eukaryota</taxon>
        <taxon>Metazoa</taxon>
        <taxon>Ecdysozoa</taxon>
        <taxon>Arthropoda</taxon>
        <taxon>Hexapoda</taxon>
        <taxon>Insecta</taxon>
        <taxon>Pterygota</taxon>
        <taxon>Neoptera</taxon>
        <taxon>Endopterygota</taxon>
        <taxon>Lepidoptera</taxon>
        <taxon>Glossata</taxon>
        <taxon>Ditrysia</taxon>
        <taxon>Tineoidea</taxon>
        <taxon>Psychidae</taxon>
        <taxon>Oiketicinae</taxon>
        <taxon>Eumeta</taxon>
    </lineage>
</organism>
<reference evidence="1 2" key="1">
    <citation type="journal article" date="2019" name="Commun. Biol.">
        <title>The bagworm genome reveals a unique fibroin gene that provides high tensile strength.</title>
        <authorList>
            <person name="Kono N."/>
            <person name="Nakamura H."/>
            <person name="Ohtoshi R."/>
            <person name="Tomita M."/>
            <person name="Numata K."/>
            <person name="Arakawa K."/>
        </authorList>
    </citation>
    <scope>NUCLEOTIDE SEQUENCE [LARGE SCALE GENOMIC DNA]</scope>
</reference>
<accession>A0A4C1YCL6</accession>
<name>A0A4C1YCL6_EUMVA</name>